<dbReference type="PANTHER" id="PTHR13903:SF8">
    <property type="entry name" value="PIRIN"/>
    <property type="match status" value="1"/>
</dbReference>
<dbReference type="GO" id="GO:0046872">
    <property type="term" value="F:metal ion binding"/>
    <property type="evidence" value="ECO:0007669"/>
    <property type="project" value="UniProtKB-KW"/>
</dbReference>
<reference evidence="6 7" key="1">
    <citation type="submission" date="2020-08" db="EMBL/GenBank/DDBJ databases">
        <title>Genomic Encyclopedia of Type Strains, Phase IV (KMG-IV): sequencing the most valuable type-strain genomes for metagenomic binning, comparative biology and taxonomic classification.</title>
        <authorList>
            <person name="Goeker M."/>
        </authorList>
    </citation>
    <scope>NUCLEOTIDE SEQUENCE [LARGE SCALE GENOMIC DNA]</scope>
    <source>
        <strain evidence="6 7">DSM 23562</strain>
    </source>
</reference>
<name>A0A7W9SKP6_ARMRO</name>
<sequence>MSIRTLALIAEPTRAAEAEGVTILRALGSERLVLLDPFLLLDHLTVAPSAEPYLGFPRHPHRGIETLTFVVEGWVKHRDSLGSDSQVEAGGVQWMRAGSGIFHEEYLQAGSAGSEALQVWFNLPAALKMTPPEYQAVEASALPELTLPGGARVVVVAGERDGVQGPVSRTGIHVTYLAVTLPAGVSVTLSAPRSQTAFAYVYRGSVHFGERTVTAGHLAIFADEPIPEPEADVVAATAPQDTEARFIFLCATPLREPIFQYRSSVMNTVSELGQVVDDLANGTFTTPRGT</sequence>
<proteinExistence type="inferred from homology"/>
<evidence type="ECO:0000313" key="6">
    <source>
        <dbReference type="EMBL" id="MBB6048412.1"/>
    </source>
</evidence>
<organism evidence="6 7">
    <name type="scientific">Armatimonas rosea</name>
    <dbReference type="NCBI Taxonomy" id="685828"/>
    <lineage>
        <taxon>Bacteria</taxon>
        <taxon>Bacillati</taxon>
        <taxon>Armatimonadota</taxon>
        <taxon>Armatimonadia</taxon>
        <taxon>Armatimonadales</taxon>
        <taxon>Armatimonadaceae</taxon>
        <taxon>Armatimonas</taxon>
    </lineage>
</organism>
<dbReference type="InterPro" id="IPR012093">
    <property type="entry name" value="Pirin"/>
</dbReference>
<dbReference type="InterPro" id="IPR011051">
    <property type="entry name" value="RmlC_Cupin_sf"/>
</dbReference>
<dbReference type="AlphaFoldDB" id="A0A7W9SKP6"/>
<evidence type="ECO:0008006" key="8">
    <source>
        <dbReference type="Google" id="ProtNLM"/>
    </source>
</evidence>
<keyword evidence="2" id="KW-0479">Metal-binding</keyword>
<feature type="binding site" evidence="2">
    <location>
        <position position="103"/>
    </location>
    <ligand>
        <name>Fe cation</name>
        <dbReference type="ChEBI" id="CHEBI:24875"/>
    </ligand>
</feature>
<comment type="similarity">
    <text evidence="1 3">Belongs to the pirin family.</text>
</comment>
<dbReference type="PIRSF" id="PIRSF006232">
    <property type="entry name" value="Pirin"/>
    <property type="match status" value="1"/>
</dbReference>
<keyword evidence="2" id="KW-0408">Iron</keyword>
<dbReference type="Proteomes" id="UP000520814">
    <property type="component" value="Unassembled WGS sequence"/>
</dbReference>
<dbReference type="Gene3D" id="2.60.120.10">
    <property type="entry name" value="Jelly Rolls"/>
    <property type="match status" value="2"/>
</dbReference>
<dbReference type="EMBL" id="JACHGW010000001">
    <property type="protein sequence ID" value="MBB6048412.1"/>
    <property type="molecule type" value="Genomic_DNA"/>
</dbReference>
<feature type="binding site" evidence="2">
    <location>
        <position position="61"/>
    </location>
    <ligand>
        <name>Fe cation</name>
        <dbReference type="ChEBI" id="CHEBI:24875"/>
    </ligand>
</feature>
<dbReference type="SUPFAM" id="SSF51182">
    <property type="entry name" value="RmlC-like cupins"/>
    <property type="match status" value="1"/>
</dbReference>
<protein>
    <recommendedName>
        <fullName evidence="8">Pirin family protein</fullName>
    </recommendedName>
</protein>
<dbReference type="InterPro" id="IPR014710">
    <property type="entry name" value="RmlC-like_jellyroll"/>
</dbReference>
<keyword evidence="7" id="KW-1185">Reference proteome</keyword>
<evidence type="ECO:0000256" key="1">
    <source>
        <dbReference type="ARBA" id="ARBA00008416"/>
    </source>
</evidence>
<dbReference type="CDD" id="cd02247">
    <property type="entry name" value="cupin_pirin_C"/>
    <property type="match status" value="1"/>
</dbReference>
<evidence type="ECO:0000256" key="2">
    <source>
        <dbReference type="PIRSR" id="PIRSR006232-1"/>
    </source>
</evidence>
<feature type="domain" description="Pirin N-terminal" evidence="4">
    <location>
        <begin position="25"/>
        <end position="120"/>
    </location>
</feature>
<accession>A0A7W9SKP6</accession>
<dbReference type="InterPro" id="IPR003829">
    <property type="entry name" value="Pirin_N_dom"/>
</dbReference>
<dbReference type="PANTHER" id="PTHR13903">
    <property type="entry name" value="PIRIN-RELATED"/>
    <property type="match status" value="1"/>
</dbReference>
<dbReference type="Pfam" id="PF05726">
    <property type="entry name" value="Pirin_C"/>
    <property type="match status" value="1"/>
</dbReference>
<comment type="cofactor">
    <cofactor evidence="2">
        <name>Fe cation</name>
        <dbReference type="ChEBI" id="CHEBI:24875"/>
    </cofactor>
    <text evidence="2">Binds 1 Fe cation per subunit.</text>
</comment>
<evidence type="ECO:0000259" key="4">
    <source>
        <dbReference type="Pfam" id="PF02678"/>
    </source>
</evidence>
<dbReference type="RefSeq" id="WP_184191982.1">
    <property type="nucleotide sequence ID" value="NZ_JACHGW010000001.1"/>
</dbReference>
<evidence type="ECO:0000313" key="7">
    <source>
        <dbReference type="Proteomes" id="UP000520814"/>
    </source>
</evidence>
<comment type="caution">
    <text evidence="6">The sequence shown here is derived from an EMBL/GenBank/DDBJ whole genome shotgun (WGS) entry which is preliminary data.</text>
</comment>
<gene>
    <name evidence="6" type="ORF">HNQ39_000174</name>
</gene>
<feature type="binding site" evidence="2">
    <location>
        <position position="105"/>
    </location>
    <ligand>
        <name>Fe cation</name>
        <dbReference type="ChEBI" id="CHEBI:24875"/>
    </ligand>
</feature>
<feature type="domain" description="Pirin C-terminal" evidence="5">
    <location>
        <begin position="176"/>
        <end position="284"/>
    </location>
</feature>
<dbReference type="Pfam" id="PF02678">
    <property type="entry name" value="Pirin"/>
    <property type="match status" value="1"/>
</dbReference>
<evidence type="ECO:0000256" key="3">
    <source>
        <dbReference type="RuleBase" id="RU003457"/>
    </source>
</evidence>
<dbReference type="InterPro" id="IPR008778">
    <property type="entry name" value="Pirin_C_dom"/>
</dbReference>
<evidence type="ECO:0000259" key="5">
    <source>
        <dbReference type="Pfam" id="PF05726"/>
    </source>
</evidence>
<feature type="binding site" evidence="2">
    <location>
        <position position="59"/>
    </location>
    <ligand>
        <name>Fe cation</name>
        <dbReference type="ChEBI" id="CHEBI:24875"/>
    </ligand>
</feature>